<sequence>MNELCGRLESFIDGELAPVDAENFRHHLTRCHACETRMKELLALALLADDALHSTGDGTLFVPARLHLLKRRRTWMMVVPLALAAGLAAWVLVSRTGSEPASSELWLGQSPGRTLEARLTYPSADRHRPYEVMRSGGDKPRALSLRELAKLEEAGDERGIASAYLLRGDAAQARAFLDRLPASPDQDSDQAVLLLQQGEPEQALTLLDRALKQRPQHPQALWNRGLALKALGLSLQAAEAFERVSALKEPGWSEEAARRAAELRHQEQEKRKEWKGAKEACDRMVAGGAPLSQGLAARHPGLSRLCFYDALRAATSTERVDALRPLARQLDAVDGGSHLDEALQRISRADLGARKPFAADYVRLTRGELPPPALDALIVKLREARHQDLLLGTLLFLRDSRQFEEEYRSLALGTKDPWFALLAEERQARADIQRGQTPRARTRLTEALRGCGPESRFNYRCLELQRNLALVERQLHRPVESRAHALAALERARASREWTKEWRLLQELGQAALFHGDVSLARAYLEETIQRLPERCEDHESAYANLALAFYRTLDFTGAREQLDRAARCGQPPSLARAFVIADLAHTQERRIEDTAVLTRGLEALRAVPSRLETAGESAMLRHIEGRFFVEQDRNRGQALLRQAIDEAAPLLGSDVNARKARVYSFTSLILDAARHGEFERALALFTEERGLPRAEQCVLGVTVDDERTALVARDAKGKLLGHYDTDRRERLESVEGLVPDALAEALRPCVTVNVLARPPVLGKPGLLPSDIAWAYQVGPSLEEAPGAPGPRLVVADVNAPSELRLPALRAWSPAQGDGAGLTLLKGASATPSQVLRAMRDAAEVQIHAHGVVDPNVVDGSLLVLSPEEQGGRYALTAGDLQGHPLQGRPVVLLAACHAAHSKAYFHETFGLPVAFVESGARAVLAATQEIPDAEASDFFEPVLARIREGLPAARVLRDARQDWLRSRGSPWVRQVLLFE</sequence>
<feature type="domain" description="CHAT" evidence="4">
    <location>
        <begin position="820"/>
        <end position="967"/>
    </location>
</feature>
<dbReference type="RefSeq" id="WP_206715587.1">
    <property type="nucleotide sequence ID" value="NZ_CP071091.1"/>
</dbReference>
<dbReference type="SMART" id="SM00028">
    <property type="entry name" value="TPR"/>
    <property type="match status" value="5"/>
</dbReference>
<keyword evidence="6" id="KW-1185">Reference proteome</keyword>
<dbReference type="Pfam" id="PF13432">
    <property type="entry name" value="TPR_16"/>
    <property type="match status" value="2"/>
</dbReference>
<accession>A0ABX7N4V6</accession>
<dbReference type="PANTHER" id="PTHR45586:SF1">
    <property type="entry name" value="LIPOPOLYSACCHARIDE ASSEMBLY PROTEIN B"/>
    <property type="match status" value="1"/>
</dbReference>
<keyword evidence="3" id="KW-1133">Transmembrane helix</keyword>
<keyword evidence="3" id="KW-0812">Transmembrane</keyword>
<dbReference type="InterPro" id="IPR011990">
    <property type="entry name" value="TPR-like_helical_dom_sf"/>
</dbReference>
<proteinExistence type="predicted"/>
<evidence type="ECO:0000256" key="3">
    <source>
        <dbReference type="SAM" id="Phobius"/>
    </source>
</evidence>
<evidence type="ECO:0000256" key="2">
    <source>
        <dbReference type="ARBA" id="ARBA00022803"/>
    </source>
</evidence>
<dbReference type="SUPFAM" id="SSF48452">
    <property type="entry name" value="TPR-like"/>
    <property type="match status" value="1"/>
</dbReference>
<evidence type="ECO:0000259" key="4">
    <source>
        <dbReference type="Pfam" id="PF12770"/>
    </source>
</evidence>
<dbReference type="Proteomes" id="UP000663090">
    <property type="component" value="Chromosome"/>
</dbReference>
<dbReference type="InterPro" id="IPR051012">
    <property type="entry name" value="CellSynth/LPSAsmb/PSIAsmb"/>
</dbReference>
<dbReference type="EMBL" id="CP071091">
    <property type="protein sequence ID" value="QSQ13784.1"/>
    <property type="molecule type" value="Genomic_DNA"/>
</dbReference>
<gene>
    <name evidence="5" type="ORF">JY572_36570</name>
</gene>
<dbReference type="PANTHER" id="PTHR45586">
    <property type="entry name" value="TPR REPEAT-CONTAINING PROTEIN PA4667"/>
    <property type="match status" value="1"/>
</dbReference>
<reference evidence="5 6" key="1">
    <citation type="submission" date="2021-02" db="EMBL/GenBank/DDBJ databases">
        <title>De Novo genome assembly of isolated myxobacteria.</title>
        <authorList>
            <person name="Stevens D.C."/>
        </authorList>
    </citation>
    <scope>NUCLEOTIDE SEQUENCE [LARGE SCALE GENOMIC DNA]</scope>
    <source>
        <strain evidence="5 6">SCHIC003</strain>
    </source>
</reference>
<dbReference type="InterPro" id="IPR019734">
    <property type="entry name" value="TPR_rpt"/>
</dbReference>
<dbReference type="InterPro" id="IPR024983">
    <property type="entry name" value="CHAT_dom"/>
</dbReference>
<organism evidence="5 6">
    <name type="scientific">Myxococcus landrumensis</name>
    <dbReference type="NCBI Taxonomy" id="2813577"/>
    <lineage>
        <taxon>Bacteria</taxon>
        <taxon>Pseudomonadati</taxon>
        <taxon>Myxococcota</taxon>
        <taxon>Myxococcia</taxon>
        <taxon>Myxococcales</taxon>
        <taxon>Cystobacterineae</taxon>
        <taxon>Myxococcaceae</taxon>
        <taxon>Myxococcus</taxon>
    </lineage>
</organism>
<keyword evidence="3" id="KW-0472">Membrane</keyword>
<evidence type="ECO:0000313" key="6">
    <source>
        <dbReference type="Proteomes" id="UP000663090"/>
    </source>
</evidence>
<name>A0ABX7N4V6_9BACT</name>
<evidence type="ECO:0000313" key="5">
    <source>
        <dbReference type="EMBL" id="QSQ13784.1"/>
    </source>
</evidence>
<keyword evidence="1" id="KW-0677">Repeat</keyword>
<dbReference type="Gene3D" id="1.25.40.10">
    <property type="entry name" value="Tetratricopeptide repeat domain"/>
    <property type="match status" value="2"/>
</dbReference>
<feature type="transmembrane region" description="Helical" evidence="3">
    <location>
        <begin position="75"/>
        <end position="93"/>
    </location>
</feature>
<evidence type="ECO:0000256" key="1">
    <source>
        <dbReference type="ARBA" id="ARBA00022737"/>
    </source>
</evidence>
<keyword evidence="2" id="KW-0802">TPR repeat</keyword>
<dbReference type="Pfam" id="PF12770">
    <property type="entry name" value="CHAT"/>
    <property type="match status" value="1"/>
</dbReference>
<protein>
    <submittedName>
        <fullName evidence="5">CHAT domain-containing protein</fullName>
    </submittedName>
</protein>